<keyword evidence="12 16" id="KW-1133">Transmembrane helix</keyword>
<accession>A0A840FVC2</accession>
<keyword evidence="20" id="KW-1185">Reference proteome</keyword>
<feature type="domain" description="HAMP" evidence="18">
    <location>
        <begin position="193"/>
        <end position="244"/>
    </location>
</feature>
<keyword evidence="6" id="KW-0597">Phosphoprotein</keyword>
<feature type="transmembrane region" description="Helical" evidence="16">
    <location>
        <begin position="12"/>
        <end position="32"/>
    </location>
</feature>
<dbReference type="GO" id="GO:0005886">
    <property type="term" value="C:plasma membrane"/>
    <property type="evidence" value="ECO:0007669"/>
    <property type="project" value="UniProtKB-SubCell"/>
</dbReference>
<evidence type="ECO:0000256" key="8">
    <source>
        <dbReference type="ARBA" id="ARBA00022692"/>
    </source>
</evidence>
<dbReference type="GO" id="GO:0000155">
    <property type="term" value="F:phosphorelay sensor kinase activity"/>
    <property type="evidence" value="ECO:0007669"/>
    <property type="project" value="InterPro"/>
</dbReference>
<gene>
    <name evidence="19" type="ORF">GGD90_000396</name>
</gene>
<keyword evidence="10 19" id="KW-0418">Kinase</keyword>
<feature type="domain" description="Histidine kinase" evidence="17">
    <location>
        <begin position="252"/>
        <end position="458"/>
    </location>
</feature>
<evidence type="ECO:0000256" key="13">
    <source>
        <dbReference type="ARBA" id="ARBA00023012"/>
    </source>
</evidence>
<keyword evidence="9" id="KW-0547">Nucleotide-binding</keyword>
<dbReference type="InterPro" id="IPR036097">
    <property type="entry name" value="HisK_dim/P_sf"/>
</dbReference>
<keyword evidence="7 19" id="KW-0808">Transferase</keyword>
<dbReference type="InterPro" id="IPR038421">
    <property type="entry name" value="RisS_PPD_sf"/>
</dbReference>
<comment type="catalytic activity">
    <reaction evidence="1">
        <text>ATP + protein L-histidine = ADP + protein N-phospho-L-histidine.</text>
        <dbReference type="EC" id="2.7.13.3"/>
    </reaction>
</comment>
<evidence type="ECO:0000259" key="17">
    <source>
        <dbReference type="PROSITE" id="PS50109"/>
    </source>
</evidence>
<dbReference type="InterPro" id="IPR003660">
    <property type="entry name" value="HAMP_dom"/>
</dbReference>
<evidence type="ECO:0000313" key="19">
    <source>
        <dbReference type="EMBL" id="MBB4246047.1"/>
    </source>
</evidence>
<evidence type="ECO:0000256" key="2">
    <source>
        <dbReference type="ARBA" id="ARBA00004429"/>
    </source>
</evidence>
<evidence type="ECO:0000256" key="12">
    <source>
        <dbReference type="ARBA" id="ARBA00022989"/>
    </source>
</evidence>
<feature type="transmembrane region" description="Helical" evidence="16">
    <location>
        <begin position="171"/>
        <end position="192"/>
    </location>
</feature>
<evidence type="ECO:0000313" key="20">
    <source>
        <dbReference type="Proteomes" id="UP000587070"/>
    </source>
</evidence>
<dbReference type="SUPFAM" id="SSF47384">
    <property type="entry name" value="Homodimeric domain of signal transducing histidine kinase"/>
    <property type="match status" value="1"/>
</dbReference>
<dbReference type="RefSeq" id="WP_153114961.1">
    <property type="nucleotide sequence ID" value="NZ_JACIGE010000001.1"/>
</dbReference>
<dbReference type="PROSITE" id="PS50109">
    <property type="entry name" value="HIS_KIN"/>
    <property type="match status" value="1"/>
</dbReference>
<evidence type="ECO:0000256" key="15">
    <source>
        <dbReference type="SAM" id="MobiDB-lite"/>
    </source>
</evidence>
<evidence type="ECO:0000256" key="4">
    <source>
        <dbReference type="ARBA" id="ARBA00022475"/>
    </source>
</evidence>
<dbReference type="EC" id="2.7.13.3" evidence="3"/>
<dbReference type="GO" id="GO:0005524">
    <property type="term" value="F:ATP binding"/>
    <property type="evidence" value="ECO:0007669"/>
    <property type="project" value="UniProtKB-KW"/>
</dbReference>
<dbReference type="Pfam" id="PF00512">
    <property type="entry name" value="HisKA"/>
    <property type="match status" value="1"/>
</dbReference>
<keyword evidence="14 16" id="KW-0472">Membrane</keyword>
<evidence type="ECO:0000256" key="3">
    <source>
        <dbReference type="ARBA" id="ARBA00012438"/>
    </source>
</evidence>
<dbReference type="Pfam" id="PF02518">
    <property type="entry name" value="HATPase_c"/>
    <property type="match status" value="1"/>
</dbReference>
<evidence type="ECO:0000256" key="10">
    <source>
        <dbReference type="ARBA" id="ARBA00022777"/>
    </source>
</evidence>
<dbReference type="Proteomes" id="UP000587070">
    <property type="component" value="Unassembled WGS sequence"/>
</dbReference>
<evidence type="ECO:0000256" key="9">
    <source>
        <dbReference type="ARBA" id="ARBA00022741"/>
    </source>
</evidence>
<comment type="subcellular location">
    <subcellularLocation>
        <location evidence="2">Cell inner membrane</location>
        <topology evidence="2">Multi-pass membrane protein</topology>
    </subcellularLocation>
</comment>
<reference evidence="19 20" key="1">
    <citation type="submission" date="2020-08" db="EMBL/GenBank/DDBJ databases">
        <title>Genome sequencing of Purple Non-Sulfur Bacteria from various extreme environments.</title>
        <authorList>
            <person name="Mayer M."/>
        </authorList>
    </citation>
    <scope>NUCLEOTIDE SEQUENCE [LARGE SCALE GENOMIC DNA]</scope>
    <source>
        <strain evidence="19 20">2761</strain>
    </source>
</reference>
<evidence type="ECO:0000256" key="5">
    <source>
        <dbReference type="ARBA" id="ARBA00022519"/>
    </source>
</evidence>
<proteinExistence type="predicted"/>
<feature type="region of interest" description="Disordered" evidence="15">
    <location>
        <begin position="116"/>
        <end position="143"/>
    </location>
</feature>
<sequence>MNLLPASLAGRTLLLVLAVVVVAATTIVSLIGEVRRSAHVAQTTQLVAGQIRLLQTVLPGLDASARERLARLPAGDGPQLQLMPDGPGVPSQEPDFGFGRRLAETLSEQLGEPISLRHINHPRGQPPQTDSSPPRGEPRPRSGLWIGFMAGSERWWLLLPPPRFEPPELPPQLWAGLALALALLAAIATIFVRGIVGPLARLGEAVDAAGDGAGRPVVPAGPSEVRHLAERHNGMLARLAAADAERREMLAGLTHDLRAPLARLRLRLALLASDEERAGLTRDADDMERIVSQCLAFLRSEAVAGTAPPLPIAAAISEAVARQQELGRPVTLLADAASADCRVAIDAAALQRVLDNLIDNALQHAAPPVELSLSVLSAAASPKFCLCVRDHGPGIAAADRERVLDAFTQLEPARATSGRCGLGLAIVRRIVAGCGGELTLGDAEDGGLVVHLRLPCTWPGGAVRSGERQCR</sequence>
<protein>
    <recommendedName>
        <fullName evidence="3">histidine kinase</fullName>
        <ecNumber evidence="3">2.7.13.3</ecNumber>
    </recommendedName>
</protein>
<dbReference type="InterPro" id="IPR005467">
    <property type="entry name" value="His_kinase_dom"/>
</dbReference>
<dbReference type="Gene3D" id="3.30.565.10">
    <property type="entry name" value="Histidine kinase-like ATPase, C-terminal domain"/>
    <property type="match status" value="1"/>
</dbReference>
<dbReference type="EMBL" id="JACIGE010000001">
    <property type="protein sequence ID" value="MBB4246047.1"/>
    <property type="molecule type" value="Genomic_DNA"/>
</dbReference>
<evidence type="ECO:0000256" key="7">
    <source>
        <dbReference type="ARBA" id="ARBA00022679"/>
    </source>
</evidence>
<evidence type="ECO:0000256" key="1">
    <source>
        <dbReference type="ARBA" id="ARBA00000085"/>
    </source>
</evidence>
<keyword evidence="4" id="KW-1003">Cell membrane</keyword>
<dbReference type="InterPro" id="IPR004358">
    <property type="entry name" value="Sig_transdc_His_kin-like_C"/>
</dbReference>
<dbReference type="CDD" id="cd00075">
    <property type="entry name" value="HATPase"/>
    <property type="match status" value="1"/>
</dbReference>
<dbReference type="Gene3D" id="3.30.450.300">
    <property type="entry name" value="Sensor histidine kinase RisS, periplasmic domain"/>
    <property type="match status" value="1"/>
</dbReference>
<evidence type="ECO:0000259" key="18">
    <source>
        <dbReference type="PROSITE" id="PS50885"/>
    </source>
</evidence>
<dbReference type="SMART" id="SM00388">
    <property type="entry name" value="HisKA"/>
    <property type="match status" value="1"/>
</dbReference>
<dbReference type="InterPro" id="IPR003661">
    <property type="entry name" value="HisK_dim/P_dom"/>
</dbReference>
<comment type="caution">
    <text evidence="19">The sequence shown here is derived from an EMBL/GenBank/DDBJ whole genome shotgun (WGS) entry which is preliminary data.</text>
</comment>
<dbReference type="OrthoDB" id="9804645at2"/>
<dbReference type="PROSITE" id="PS50885">
    <property type="entry name" value="HAMP"/>
    <property type="match status" value="1"/>
</dbReference>
<dbReference type="AlphaFoldDB" id="A0A840FVC2"/>
<evidence type="ECO:0000256" key="16">
    <source>
        <dbReference type="SAM" id="Phobius"/>
    </source>
</evidence>
<evidence type="ECO:0000256" key="6">
    <source>
        <dbReference type="ARBA" id="ARBA00022553"/>
    </source>
</evidence>
<organism evidence="19 20">
    <name type="scientific">Rhodocyclus tenuis</name>
    <name type="common">Rhodospirillum tenue</name>
    <dbReference type="NCBI Taxonomy" id="1066"/>
    <lineage>
        <taxon>Bacteria</taxon>
        <taxon>Pseudomonadati</taxon>
        <taxon>Pseudomonadota</taxon>
        <taxon>Betaproteobacteria</taxon>
        <taxon>Rhodocyclales</taxon>
        <taxon>Rhodocyclaceae</taxon>
        <taxon>Rhodocyclus</taxon>
    </lineage>
</organism>
<dbReference type="Gene3D" id="1.10.287.130">
    <property type="match status" value="1"/>
</dbReference>
<name>A0A840FVC2_RHOTE</name>
<keyword evidence="13" id="KW-0902">Two-component regulatory system</keyword>
<dbReference type="PANTHER" id="PTHR44936">
    <property type="entry name" value="SENSOR PROTEIN CREC"/>
    <property type="match status" value="1"/>
</dbReference>
<keyword evidence="11" id="KW-0067">ATP-binding</keyword>
<evidence type="ECO:0000256" key="11">
    <source>
        <dbReference type="ARBA" id="ARBA00022840"/>
    </source>
</evidence>
<dbReference type="SMART" id="SM00387">
    <property type="entry name" value="HATPase_c"/>
    <property type="match status" value="1"/>
</dbReference>
<evidence type="ECO:0000256" key="14">
    <source>
        <dbReference type="ARBA" id="ARBA00023136"/>
    </source>
</evidence>
<dbReference type="PANTHER" id="PTHR44936:SF5">
    <property type="entry name" value="SENSOR HISTIDINE KINASE ENVZ"/>
    <property type="match status" value="1"/>
</dbReference>
<dbReference type="InterPro" id="IPR003594">
    <property type="entry name" value="HATPase_dom"/>
</dbReference>
<dbReference type="InterPro" id="IPR050980">
    <property type="entry name" value="2C_sensor_his_kinase"/>
</dbReference>
<keyword evidence="8 16" id="KW-0812">Transmembrane</keyword>
<dbReference type="InterPro" id="IPR036890">
    <property type="entry name" value="HATPase_C_sf"/>
</dbReference>
<dbReference type="SUPFAM" id="SSF55874">
    <property type="entry name" value="ATPase domain of HSP90 chaperone/DNA topoisomerase II/histidine kinase"/>
    <property type="match status" value="1"/>
</dbReference>
<dbReference type="PRINTS" id="PR00344">
    <property type="entry name" value="BCTRLSENSOR"/>
</dbReference>
<keyword evidence="5" id="KW-0997">Cell inner membrane</keyword>